<dbReference type="Proteomes" id="UP000664132">
    <property type="component" value="Unassembled WGS sequence"/>
</dbReference>
<keyword evidence="3" id="KW-1185">Reference proteome</keyword>
<protein>
    <recommendedName>
        <fullName evidence="4">Methyltransferase</fullName>
    </recommendedName>
</protein>
<dbReference type="OrthoDB" id="412788at2759"/>
<dbReference type="PANTHER" id="PTHR34598:SF3">
    <property type="entry name" value="OXIDOREDUCTASE AN1597"/>
    <property type="match status" value="1"/>
</dbReference>
<name>A0A8H7TE01_9HELO</name>
<reference evidence="2" key="1">
    <citation type="submission" date="2021-02" db="EMBL/GenBank/DDBJ databases">
        <title>Genome sequence Cadophora malorum strain M34.</title>
        <authorList>
            <person name="Stefanovic E."/>
            <person name="Vu D."/>
            <person name="Scully C."/>
            <person name="Dijksterhuis J."/>
            <person name="Roader J."/>
            <person name="Houbraken J."/>
        </authorList>
    </citation>
    <scope>NUCLEOTIDE SEQUENCE</scope>
    <source>
        <strain evidence="2">M34</strain>
    </source>
</reference>
<dbReference type="GO" id="GO:0016491">
    <property type="term" value="F:oxidoreductase activity"/>
    <property type="evidence" value="ECO:0007669"/>
    <property type="project" value="InterPro"/>
</dbReference>
<dbReference type="EMBL" id="JAFJYH010000142">
    <property type="protein sequence ID" value="KAG4417907.1"/>
    <property type="molecule type" value="Genomic_DNA"/>
</dbReference>
<proteinExistence type="inferred from homology"/>
<comment type="similarity">
    <text evidence="1">Belongs to the asaB hydroxylase/desaturase family.</text>
</comment>
<dbReference type="AlphaFoldDB" id="A0A8H7TE01"/>
<gene>
    <name evidence="2" type="ORF">IFR04_008961</name>
</gene>
<dbReference type="NCBIfam" id="NF041278">
    <property type="entry name" value="CmcJ_NvfI_EfuI"/>
    <property type="match status" value="1"/>
</dbReference>
<comment type="caution">
    <text evidence="2">The sequence shown here is derived from an EMBL/GenBank/DDBJ whole genome shotgun (WGS) entry which is preliminary data.</text>
</comment>
<evidence type="ECO:0000313" key="3">
    <source>
        <dbReference type="Proteomes" id="UP000664132"/>
    </source>
</evidence>
<sequence length="287" mass="33643">MSPVRATLEYLQKLPLYEHEKPYWCFLPPKEGYDPDQQRVDNLEFEDHTDIIIHNIRNSKTEPRIGECGFEVFDHQSKFSAFPKAEDVMQYREETEALLKEKLGAEFVQCYDSRLRENILFQRRQLDLNDLTLTEGPARGVHNDITYVSGPQVINRYLSNEIKAKYLRPGYRFRIINTWRTLNHELEDRPLALCDSRSVNPEDLVAADRIIPDRVGEVYYLTHNPNHKWFWLEKQTPAEPYAFVMYDTKGGDHARFCPHVSFVNPNAPEDAAPRQSIETRSIVITKE</sequence>
<dbReference type="PANTHER" id="PTHR34598">
    <property type="entry name" value="BLL6449 PROTEIN"/>
    <property type="match status" value="1"/>
</dbReference>
<evidence type="ECO:0000256" key="1">
    <source>
        <dbReference type="ARBA" id="ARBA00023604"/>
    </source>
</evidence>
<evidence type="ECO:0008006" key="4">
    <source>
        <dbReference type="Google" id="ProtNLM"/>
    </source>
</evidence>
<evidence type="ECO:0000313" key="2">
    <source>
        <dbReference type="EMBL" id="KAG4417907.1"/>
    </source>
</evidence>
<organism evidence="2 3">
    <name type="scientific">Cadophora malorum</name>
    <dbReference type="NCBI Taxonomy" id="108018"/>
    <lineage>
        <taxon>Eukaryota</taxon>
        <taxon>Fungi</taxon>
        <taxon>Dikarya</taxon>
        <taxon>Ascomycota</taxon>
        <taxon>Pezizomycotina</taxon>
        <taxon>Leotiomycetes</taxon>
        <taxon>Helotiales</taxon>
        <taxon>Ploettnerulaceae</taxon>
        <taxon>Cadophora</taxon>
    </lineage>
</organism>
<dbReference type="InterPro" id="IPR044053">
    <property type="entry name" value="AsaB-like"/>
</dbReference>
<accession>A0A8H7TE01</accession>